<feature type="non-terminal residue" evidence="1">
    <location>
        <position position="1"/>
    </location>
</feature>
<gene>
    <name evidence="1" type="ORF">METZ01_LOCUS111430</name>
</gene>
<organism evidence="1">
    <name type="scientific">marine metagenome</name>
    <dbReference type="NCBI Taxonomy" id="408172"/>
    <lineage>
        <taxon>unclassified sequences</taxon>
        <taxon>metagenomes</taxon>
        <taxon>ecological metagenomes</taxon>
    </lineage>
</organism>
<reference evidence="1" key="1">
    <citation type="submission" date="2018-05" db="EMBL/GenBank/DDBJ databases">
        <authorList>
            <person name="Lanie J.A."/>
            <person name="Ng W.-L."/>
            <person name="Kazmierczak K.M."/>
            <person name="Andrzejewski T.M."/>
            <person name="Davidsen T.M."/>
            <person name="Wayne K.J."/>
            <person name="Tettelin H."/>
            <person name="Glass J.I."/>
            <person name="Rusch D."/>
            <person name="Podicherti R."/>
            <person name="Tsui H.-C.T."/>
            <person name="Winkler M.E."/>
        </authorList>
    </citation>
    <scope>NUCLEOTIDE SEQUENCE</scope>
</reference>
<dbReference type="AlphaFoldDB" id="A0A381X1A2"/>
<protein>
    <submittedName>
        <fullName evidence="1">Uncharacterized protein</fullName>
    </submittedName>
</protein>
<dbReference type="EMBL" id="UINC01013579">
    <property type="protein sequence ID" value="SVA58576.1"/>
    <property type="molecule type" value="Genomic_DNA"/>
</dbReference>
<evidence type="ECO:0000313" key="1">
    <source>
        <dbReference type="EMBL" id="SVA58576.1"/>
    </source>
</evidence>
<name>A0A381X1A2_9ZZZZ</name>
<proteinExistence type="predicted"/>
<sequence length="34" mass="3924">VNNDAIAFRMKPIHHLDRVAIRQGILVVTRRLVT</sequence>
<accession>A0A381X1A2</accession>